<accession>A0AAD5LMT6</accession>
<dbReference type="EMBL" id="JAKCXM010000069">
    <property type="protein sequence ID" value="KAJ0404096.1"/>
    <property type="molecule type" value="Genomic_DNA"/>
</dbReference>
<reference evidence="1" key="1">
    <citation type="submission" date="2021-12" db="EMBL/GenBank/DDBJ databases">
        <title>Prjna785345.</title>
        <authorList>
            <person name="Rujirawat T."/>
            <person name="Krajaejun T."/>
        </authorList>
    </citation>
    <scope>NUCLEOTIDE SEQUENCE</scope>
    <source>
        <strain evidence="1">Pi057C3</strain>
    </source>
</reference>
<evidence type="ECO:0000313" key="2">
    <source>
        <dbReference type="Proteomes" id="UP001209570"/>
    </source>
</evidence>
<evidence type="ECO:0000313" key="1">
    <source>
        <dbReference type="EMBL" id="KAJ0404096.1"/>
    </source>
</evidence>
<name>A0AAD5LMT6_PYTIN</name>
<dbReference type="AlphaFoldDB" id="A0AAD5LMT6"/>
<sequence>MPIDRDRPAGIPTIREIKPVKKVPSGLNVQRFIAREEELHQARAYAKTNDTNANRARWEEKQNLRSGSGARAKQQSQFTQEMELLNKEVQIIRAERLKKYYDACYEQWEAELRARGLALVRDRD</sequence>
<keyword evidence="2" id="KW-1185">Reference proteome</keyword>
<dbReference type="Pfam" id="PF15104">
    <property type="entry name" value="CFAP141"/>
    <property type="match status" value="1"/>
</dbReference>
<gene>
    <name evidence="1" type="ORF">P43SY_000880</name>
</gene>
<dbReference type="InterPro" id="IPR029375">
    <property type="entry name" value="CFAP141"/>
</dbReference>
<comment type="caution">
    <text evidence="1">The sequence shown here is derived from an EMBL/GenBank/DDBJ whole genome shotgun (WGS) entry which is preliminary data.</text>
</comment>
<dbReference type="Proteomes" id="UP001209570">
    <property type="component" value="Unassembled WGS sequence"/>
</dbReference>
<proteinExistence type="predicted"/>
<organism evidence="1 2">
    <name type="scientific">Pythium insidiosum</name>
    <name type="common">Pythiosis disease agent</name>
    <dbReference type="NCBI Taxonomy" id="114742"/>
    <lineage>
        <taxon>Eukaryota</taxon>
        <taxon>Sar</taxon>
        <taxon>Stramenopiles</taxon>
        <taxon>Oomycota</taxon>
        <taxon>Peronosporomycetes</taxon>
        <taxon>Pythiales</taxon>
        <taxon>Pythiaceae</taxon>
        <taxon>Pythium</taxon>
    </lineage>
</organism>
<protein>
    <submittedName>
        <fullName evidence="1">Uncharacterized protein</fullName>
    </submittedName>
</protein>